<evidence type="ECO:0000256" key="10">
    <source>
        <dbReference type="RuleBase" id="RU365097"/>
    </source>
</evidence>
<evidence type="ECO:0000256" key="5">
    <source>
        <dbReference type="ARBA" id="ARBA00022505"/>
    </source>
</evidence>
<keyword evidence="7 9" id="KW-1133">Transmembrane helix</keyword>
<dbReference type="PANTHER" id="PTHR30183:SF3">
    <property type="entry name" value="MOLYBDENUM TRANSPORT SYSTEM PERMEASE PROTEIN MODB"/>
    <property type="match status" value="1"/>
</dbReference>
<evidence type="ECO:0000313" key="12">
    <source>
        <dbReference type="EMBL" id="KRG11975.1"/>
    </source>
</evidence>
<dbReference type="GO" id="GO:0005886">
    <property type="term" value="C:plasma membrane"/>
    <property type="evidence" value="ECO:0007669"/>
    <property type="project" value="UniProtKB-SubCell"/>
</dbReference>
<evidence type="ECO:0000313" key="13">
    <source>
        <dbReference type="Proteomes" id="UP000053881"/>
    </source>
</evidence>
<evidence type="ECO:0000256" key="6">
    <source>
        <dbReference type="ARBA" id="ARBA00022692"/>
    </source>
</evidence>
<dbReference type="Pfam" id="PF00528">
    <property type="entry name" value="BPD_transp_1"/>
    <property type="match status" value="1"/>
</dbReference>
<dbReference type="SUPFAM" id="SSF161098">
    <property type="entry name" value="MetI-like"/>
    <property type="match status" value="1"/>
</dbReference>
<dbReference type="PATRIC" id="fig|217031.4.peg.4289"/>
<dbReference type="PROSITE" id="PS50928">
    <property type="entry name" value="ABC_TM1"/>
    <property type="match status" value="1"/>
</dbReference>
<dbReference type="InterPro" id="IPR000515">
    <property type="entry name" value="MetI-like"/>
</dbReference>
<dbReference type="NCBIfam" id="TIGR02141">
    <property type="entry name" value="modB_ABC"/>
    <property type="match status" value="1"/>
</dbReference>
<evidence type="ECO:0000256" key="7">
    <source>
        <dbReference type="ARBA" id="ARBA00022989"/>
    </source>
</evidence>
<comment type="similarity">
    <text evidence="2 10">Belongs to the binding-protein-dependent transport system permease family. CysTW subfamily.</text>
</comment>
<evidence type="ECO:0000256" key="8">
    <source>
        <dbReference type="ARBA" id="ARBA00023136"/>
    </source>
</evidence>
<evidence type="ECO:0000259" key="11">
    <source>
        <dbReference type="PROSITE" id="PS50928"/>
    </source>
</evidence>
<evidence type="ECO:0000256" key="2">
    <source>
        <dbReference type="ARBA" id="ARBA00007069"/>
    </source>
</evidence>
<evidence type="ECO:0000256" key="3">
    <source>
        <dbReference type="ARBA" id="ARBA00022448"/>
    </source>
</evidence>
<feature type="domain" description="ABC transmembrane type-1" evidence="11">
    <location>
        <begin position="17"/>
        <end position="221"/>
    </location>
</feature>
<keyword evidence="3 9" id="KW-0813">Transport</keyword>
<evidence type="ECO:0000256" key="9">
    <source>
        <dbReference type="RuleBase" id="RU363032"/>
    </source>
</evidence>
<keyword evidence="4 10" id="KW-1003">Cell membrane</keyword>
<reference evidence="12 13" key="1">
    <citation type="submission" date="2015-06" db="EMBL/GenBank/DDBJ databases">
        <title>Genome sequencing project of Bacillus galactosidilyticus PL133.</title>
        <authorList>
            <person name="Gaiero J."/>
            <person name="Nicol R."/>
            <person name="Habash M."/>
        </authorList>
    </citation>
    <scope>NUCLEOTIDE SEQUENCE [LARGE SCALE GENOMIC DNA]</scope>
    <source>
        <strain evidence="12 13">PL133</strain>
    </source>
</reference>
<dbReference type="InterPro" id="IPR011867">
    <property type="entry name" value="ModB_ABC"/>
</dbReference>
<dbReference type="AlphaFoldDB" id="A0A0Q9Y787"/>
<feature type="transmembrane region" description="Helical" evidence="9">
    <location>
        <begin position="51"/>
        <end position="76"/>
    </location>
</feature>
<feature type="transmembrane region" description="Helical" evidence="9">
    <location>
        <begin position="203"/>
        <end position="221"/>
    </location>
</feature>
<comment type="caution">
    <text evidence="12">The sequence shown here is derived from an EMBL/GenBank/DDBJ whole genome shotgun (WGS) entry which is preliminary data.</text>
</comment>
<dbReference type="FunFam" id="1.10.3720.10:FF:000050">
    <property type="entry name" value="Molybdenum transport system permease"/>
    <property type="match status" value="1"/>
</dbReference>
<protein>
    <recommendedName>
        <fullName evidence="10">Molybdenum transport system permease</fullName>
    </recommendedName>
</protein>
<gene>
    <name evidence="12" type="ORF">ACA29_12865</name>
</gene>
<proteinExistence type="inferred from homology"/>
<dbReference type="EMBL" id="LGPB01000103">
    <property type="protein sequence ID" value="KRG11975.1"/>
    <property type="molecule type" value="Genomic_DNA"/>
</dbReference>
<dbReference type="Proteomes" id="UP000053881">
    <property type="component" value="Unassembled WGS sequence"/>
</dbReference>
<evidence type="ECO:0000256" key="4">
    <source>
        <dbReference type="ARBA" id="ARBA00022475"/>
    </source>
</evidence>
<comment type="subcellular location">
    <subcellularLocation>
        <location evidence="1 9">Cell membrane</location>
        <topology evidence="1 9">Multi-pass membrane protein</topology>
    </subcellularLocation>
</comment>
<feature type="transmembrane region" description="Helical" evidence="9">
    <location>
        <begin position="96"/>
        <end position="114"/>
    </location>
</feature>
<sequence length="226" mass="25340">MDSLWSNIGADEFWTPIWLSIKIAFIATCIVIGTGLFVGRWMARRKFKGKTLLETIFILPMVLPPTVVGFLLIVFFGKNSYLGQWIEWLFKQPIIFTWWAAVIASAVVSFPLMYQTAKSGFQDVDLDIENAAKVDGANEWKTLVFISIPLAFRSLLTGSILSFARAIGEFGATLMFAGNIPGETQTIPTAIYLAIDSGQMEMAWLWVATIIIISFLMLLLVQRKRT</sequence>
<dbReference type="CDD" id="cd06261">
    <property type="entry name" value="TM_PBP2"/>
    <property type="match status" value="1"/>
</dbReference>
<dbReference type="PANTHER" id="PTHR30183">
    <property type="entry name" value="MOLYBDENUM TRANSPORT SYSTEM PERMEASE PROTEIN MODB"/>
    <property type="match status" value="1"/>
</dbReference>
<keyword evidence="6 9" id="KW-0812">Transmembrane</keyword>
<comment type="function">
    <text evidence="10">Part of the binding-protein-dependent transport system for molybdenum; probably responsible for the translocation of the substrate across the membrane.</text>
</comment>
<dbReference type="InterPro" id="IPR035906">
    <property type="entry name" value="MetI-like_sf"/>
</dbReference>
<evidence type="ECO:0000256" key="1">
    <source>
        <dbReference type="ARBA" id="ARBA00004651"/>
    </source>
</evidence>
<dbReference type="Gene3D" id="1.10.3720.10">
    <property type="entry name" value="MetI-like"/>
    <property type="match status" value="1"/>
</dbReference>
<dbReference type="RefSeq" id="WP_057995013.1">
    <property type="nucleotide sequence ID" value="NZ_JAGGKH010000015.1"/>
</dbReference>
<feature type="transmembrane region" description="Helical" evidence="9">
    <location>
        <begin position="143"/>
        <end position="167"/>
    </location>
</feature>
<keyword evidence="8 9" id="KW-0472">Membrane</keyword>
<keyword evidence="5 10" id="KW-0500">Molybdenum</keyword>
<dbReference type="InterPro" id="IPR049783">
    <property type="entry name" value="ABC_perm_TupB-like"/>
</dbReference>
<organism evidence="12 13">
    <name type="scientific">Lederbergia galactosidilytica</name>
    <dbReference type="NCBI Taxonomy" id="217031"/>
    <lineage>
        <taxon>Bacteria</taxon>
        <taxon>Bacillati</taxon>
        <taxon>Bacillota</taxon>
        <taxon>Bacilli</taxon>
        <taxon>Bacillales</taxon>
        <taxon>Bacillaceae</taxon>
        <taxon>Lederbergia</taxon>
    </lineage>
</organism>
<feature type="transmembrane region" description="Helical" evidence="9">
    <location>
        <begin position="17"/>
        <end position="39"/>
    </location>
</feature>
<accession>A0A0Q9Y787</accession>
<dbReference type="GO" id="GO:0015098">
    <property type="term" value="F:molybdate ion transmembrane transporter activity"/>
    <property type="evidence" value="ECO:0007669"/>
    <property type="project" value="UniProtKB-UniRule"/>
</dbReference>
<dbReference type="NCBIfam" id="NF038017">
    <property type="entry name" value="ABC_perm1"/>
    <property type="match status" value="1"/>
</dbReference>
<name>A0A0Q9Y787_9BACI</name>